<feature type="transmembrane region" description="Helical" evidence="2">
    <location>
        <begin position="6"/>
        <end position="25"/>
    </location>
</feature>
<feature type="region of interest" description="Disordered" evidence="1">
    <location>
        <begin position="140"/>
        <end position="162"/>
    </location>
</feature>
<reference evidence="3" key="3">
    <citation type="submission" date="2010-09" db="EMBL/GenBank/DDBJ databases">
        <title>Annotation of Gaeumannomyces graminis var. tritici R3-111a-1.</title>
        <authorList>
            <consortium name="The Broad Institute Genome Sequencing Platform"/>
            <person name="Ma L.-J."/>
            <person name="Dead R."/>
            <person name="Young S.K."/>
            <person name="Zeng Q."/>
            <person name="Gargeya S."/>
            <person name="Fitzgerald M."/>
            <person name="Haas B."/>
            <person name="Abouelleil A."/>
            <person name="Alvarado L."/>
            <person name="Arachchi H.M."/>
            <person name="Berlin A."/>
            <person name="Brown A."/>
            <person name="Chapman S.B."/>
            <person name="Chen Z."/>
            <person name="Dunbar C."/>
            <person name="Freedman E."/>
            <person name="Gearin G."/>
            <person name="Gellesch M."/>
            <person name="Goldberg J."/>
            <person name="Griggs A."/>
            <person name="Gujja S."/>
            <person name="Heiman D."/>
            <person name="Howarth C."/>
            <person name="Larson L."/>
            <person name="Lui A."/>
            <person name="MacDonald P.J.P."/>
            <person name="Mehta T."/>
            <person name="Montmayeur A."/>
            <person name="Murphy C."/>
            <person name="Neiman D."/>
            <person name="Pearson M."/>
            <person name="Priest M."/>
            <person name="Roberts A."/>
            <person name="Saif S."/>
            <person name="Shea T."/>
            <person name="Shenoy N."/>
            <person name="Sisk P."/>
            <person name="Stolte C."/>
            <person name="Sykes S."/>
            <person name="Yandava C."/>
            <person name="Wortman J."/>
            <person name="Nusbaum C."/>
            <person name="Birren B."/>
        </authorList>
    </citation>
    <scope>NUCLEOTIDE SEQUENCE</scope>
    <source>
        <strain evidence="3">R3-111a-1</strain>
    </source>
</reference>
<reference evidence="4" key="5">
    <citation type="submission" date="2018-04" db="UniProtKB">
        <authorList>
            <consortium name="EnsemblFungi"/>
        </authorList>
    </citation>
    <scope>IDENTIFICATION</scope>
    <source>
        <strain evidence="4">R3-111a-1</strain>
    </source>
</reference>
<evidence type="ECO:0000313" key="5">
    <source>
        <dbReference type="Proteomes" id="UP000006039"/>
    </source>
</evidence>
<protein>
    <submittedName>
        <fullName evidence="3 4">Uncharacterized protein</fullName>
    </submittedName>
</protein>
<dbReference type="VEuPathDB" id="FungiDB:GGTG_05463"/>
<reference evidence="3" key="2">
    <citation type="submission" date="2010-07" db="EMBL/GenBank/DDBJ databases">
        <authorList>
            <consortium name="The Broad Institute Genome Sequencing Platform"/>
            <consortium name="Broad Institute Genome Sequencing Center for Infectious Disease"/>
            <person name="Ma L.-J."/>
            <person name="Dead R."/>
            <person name="Young S."/>
            <person name="Zeng Q."/>
            <person name="Koehrsen M."/>
            <person name="Alvarado L."/>
            <person name="Berlin A."/>
            <person name="Chapman S.B."/>
            <person name="Chen Z."/>
            <person name="Freedman E."/>
            <person name="Gellesch M."/>
            <person name="Goldberg J."/>
            <person name="Griggs A."/>
            <person name="Gujja S."/>
            <person name="Heilman E.R."/>
            <person name="Heiman D."/>
            <person name="Hepburn T."/>
            <person name="Howarth C."/>
            <person name="Jen D."/>
            <person name="Larson L."/>
            <person name="Mehta T."/>
            <person name="Neiman D."/>
            <person name="Pearson M."/>
            <person name="Roberts A."/>
            <person name="Saif S."/>
            <person name="Shea T."/>
            <person name="Shenoy N."/>
            <person name="Sisk P."/>
            <person name="Stolte C."/>
            <person name="Sykes S."/>
            <person name="Walk T."/>
            <person name="White J."/>
            <person name="Yandava C."/>
            <person name="Haas B."/>
            <person name="Nusbaum C."/>
            <person name="Birren B."/>
        </authorList>
    </citation>
    <scope>NUCLEOTIDE SEQUENCE</scope>
    <source>
        <strain evidence="3">R3-111a-1</strain>
    </source>
</reference>
<evidence type="ECO:0000256" key="1">
    <source>
        <dbReference type="SAM" id="MobiDB-lite"/>
    </source>
</evidence>
<dbReference type="AlphaFoldDB" id="J3NW00"/>
<proteinExistence type="predicted"/>
<organism evidence="3">
    <name type="scientific">Gaeumannomyces tritici (strain R3-111a-1)</name>
    <name type="common">Wheat and barley take-all root rot fungus</name>
    <name type="synonym">Gaeumannomyces graminis var. tritici</name>
    <dbReference type="NCBI Taxonomy" id="644352"/>
    <lineage>
        <taxon>Eukaryota</taxon>
        <taxon>Fungi</taxon>
        <taxon>Dikarya</taxon>
        <taxon>Ascomycota</taxon>
        <taxon>Pezizomycotina</taxon>
        <taxon>Sordariomycetes</taxon>
        <taxon>Sordariomycetidae</taxon>
        <taxon>Magnaporthales</taxon>
        <taxon>Magnaporthaceae</taxon>
        <taxon>Gaeumannomyces</taxon>
    </lineage>
</organism>
<evidence type="ECO:0000313" key="4">
    <source>
        <dbReference type="EnsemblFungi" id="EJT75530"/>
    </source>
</evidence>
<dbReference type="RefSeq" id="XP_009221530.1">
    <property type="nucleotide sequence ID" value="XM_009223266.1"/>
</dbReference>
<dbReference type="GeneID" id="20345921"/>
<dbReference type="EMBL" id="GL385397">
    <property type="protein sequence ID" value="EJT75530.1"/>
    <property type="molecule type" value="Genomic_DNA"/>
</dbReference>
<dbReference type="EnsemblFungi" id="EJT75530">
    <property type="protein sequence ID" value="EJT75530"/>
    <property type="gene ID" value="GGTG_05463"/>
</dbReference>
<keyword evidence="5" id="KW-1185">Reference proteome</keyword>
<dbReference type="HOGENOM" id="CLU_1635508_0_0_1"/>
<name>J3NW00_GAET3</name>
<keyword evidence="2" id="KW-0472">Membrane</keyword>
<feature type="compositionally biased region" description="Basic residues" evidence="1">
    <location>
        <begin position="144"/>
        <end position="156"/>
    </location>
</feature>
<keyword evidence="2" id="KW-1133">Transmembrane helix</keyword>
<keyword evidence="2" id="KW-0812">Transmembrane</keyword>
<dbReference type="Proteomes" id="UP000006039">
    <property type="component" value="Unassembled WGS sequence"/>
</dbReference>
<accession>J3NW00</accession>
<reference evidence="4" key="4">
    <citation type="journal article" date="2015" name="G3 (Bethesda)">
        <title>Genome sequences of three phytopathogenic species of the Magnaporthaceae family of fungi.</title>
        <authorList>
            <person name="Okagaki L.H."/>
            <person name="Nunes C.C."/>
            <person name="Sailsbery J."/>
            <person name="Clay B."/>
            <person name="Brown D."/>
            <person name="John T."/>
            <person name="Oh Y."/>
            <person name="Young N."/>
            <person name="Fitzgerald M."/>
            <person name="Haas B.J."/>
            <person name="Zeng Q."/>
            <person name="Young S."/>
            <person name="Adiconis X."/>
            <person name="Fan L."/>
            <person name="Levin J.Z."/>
            <person name="Mitchell T.K."/>
            <person name="Okubara P.A."/>
            <person name="Farman M.L."/>
            <person name="Kohn L.M."/>
            <person name="Birren B."/>
            <person name="Ma L.-J."/>
            <person name="Dean R.A."/>
        </authorList>
    </citation>
    <scope>NUCLEOTIDE SEQUENCE</scope>
    <source>
        <strain evidence="4">R3-111a-1</strain>
    </source>
</reference>
<sequence>MRKQSYAVCVCVCVWWWWWLLLPAYQPRMPKRKGKTRGCDGCVLGHQSIGSNPPPAMRVVVRRPSRIIIMVLLVRRLSAEEPAVLNRAHLSKHPLFWLLLSKVGAARCGCIPSSLLMISSSSQLLCTRGVSHTIGQAALLRPGPSKKSKQRNKATWRPKPDR</sequence>
<evidence type="ECO:0000256" key="2">
    <source>
        <dbReference type="SAM" id="Phobius"/>
    </source>
</evidence>
<reference evidence="5" key="1">
    <citation type="submission" date="2010-07" db="EMBL/GenBank/DDBJ databases">
        <title>The genome sequence of Gaeumannomyces graminis var. tritici strain R3-111a-1.</title>
        <authorList>
            <consortium name="The Broad Institute Genome Sequencing Platform"/>
            <person name="Ma L.-J."/>
            <person name="Dead R."/>
            <person name="Young S."/>
            <person name="Zeng Q."/>
            <person name="Koehrsen M."/>
            <person name="Alvarado L."/>
            <person name="Berlin A."/>
            <person name="Chapman S.B."/>
            <person name="Chen Z."/>
            <person name="Freedman E."/>
            <person name="Gellesch M."/>
            <person name="Goldberg J."/>
            <person name="Griggs A."/>
            <person name="Gujja S."/>
            <person name="Heilman E.R."/>
            <person name="Heiman D."/>
            <person name="Hepburn T."/>
            <person name="Howarth C."/>
            <person name="Jen D."/>
            <person name="Larson L."/>
            <person name="Mehta T."/>
            <person name="Neiman D."/>
            <person name="Pearson M."/>
            <person name="Roberts A."/>
            <person name="Saif S."/>
            <person name="Shea T."/>
            <person name="Shenoy N."/>
            <person name="Sisk P."/>
            <person name="Stolte C."/>
            <person name="Sykes S."/>
            <person name="Walk T."/>
            <person name="White J."/>
            <person name="Yandava C."/>
            <person name="Haas B."/>
            <person name="Nusbaum C."/>
            <person name="Birren B."/>
        </authorList>
    </citation>
    <scope>NUCLEOTIDE SEQUENCE [LARGE SCALE GENOMIC DNA]</scope>
    <source>
        <strain evidence="5">R3-111a-1</strain>
    </source>
</reference>
<evidence type="ECO:0000313" key="3">
    <source>
        <dbReference type="EMBL" id="EJT75530.1"/>
    </source>
</evidence>
<gene>
    <name evidence="4" type="primary">20345921</name>
    <name evidence="3" type="ORF">GGTG_05463</name>
</gene>